<protein>
    <submittedName>
        <fullName evidence="2">Mitotic spindle assembly checkpoint protein MAD1</fullName>
    </submittedName>
</protein>
<accession>A0A5N4EI90</accession>
<dbReference type="GO" id="GO:0007094">
    <property type="term" value="P:mitotic spindle assembly checkpoint signaling"/>
    <property type="evidence" value="ECO:0007669"/>
    <property type="project" value="InterPro"/>
</dbReference>
<dbReference type="EMBL" id="JWIN03000002">
    <property type="protein sequence ID" value="KAB1282869.1"/>
    <property type="molecule type" value="Genomic_DNA"/>
</dbReference>
<evidence type="ECO:0000256" key="1">
    <source>
        <dbReference type="SAM" id="MobiDB-lite"/>
    </source>
</evidence>
<dbReference type="InterPro" id="IPR008672">
    <property type="entry name" value="Mad1"/>
</dbReference>
<evidence type="ECO:0000313" key="3">
    <source>
        <dbReference type="Proteomes" id="UP000299084"/>
    </source>
</evidence>
<feature type="region of interest" description="Disordered" evidence="1">
    <location>
        <begin position="53"/>
        <end position="73"/>
    </location>
</feature>
<evidence type="ECO:0000313" key="2">
    <source>
        <dbReference type="EMBL" id="KAB1282869.1"/>
    </source>
</evidence>
<proteinExistence type="predicted"/>
<dbReference type="AlphaFoldDB" id="A0A5N4EI90"/>
<reference evidence="2 3" key="1">
    <citation type="journal article" date="2019" name="Mol. Ecol. Resour.">
        <title>Improving Illumina assemblies with Hi-C and long reads: an example with the North African dromedary.</title>
        <authorList>
            <person name="Elbers J.P."/>
            <person name="Rogers M.F."/>
            <person name="Perelman P.L."/>
            <person name="Proskuryakova A.A."/>
            <person name="Serdyukova N.A."/>
            <person name="Johnson W.E."/>
            <person name="Horin P."/>
            <person name="Corander J."/>
            <person name="Murphy D."/>
            <person name="Burger P.A."/>
        </authorList>
    </citation>
    <scope>NUCLEOTIDE SEQUENCE [LARGE SCALE GENOMIC DNA]</scope>
    <source>
        <strain evidence="2">Drom800</strain>
        <tissue evidence="2">Blood</tissue>
    </source>
</reference>
<dbReference type="Proteomes" id="UP000299084">
    <property type="component" value="Unassembled WGS sequence"/>
</dbReference>
<keyword evidence="3" id="KW-1185">Reference proteome</keyword>
<name>A0A5N4EI90_CAMDR</name>
<comment type="caution">
    <text evidence="2">The sequence shown here is derived from an EMBL/GenBank/DDBJ whole genome shotgun (WGS) entry which is preliminary data.</text>
</comment>
<sequence>MQKSLVDLELEKERPLAKLQSRARLDQTTGLNVRIRGDLSRFTVELQQGELALRDRGGSVPSGARGWRRPGSS</sequence>
<gene>
    <name evidence="2" type="ORF">Cadr_000001782</name>
</gene>
<organism evidence="2 3">
    <name type="scientific">Camelus dromedarius</name>
    <name type="common">Dromedary</name>
    <name type="synonym">Arabian camel</name>
    <dbReference type="NCBI Taxonomy" id="9838"/>
    <lineage>
        <taxon>Eukaryota</taxon>
        <taxon>Metazoa</taxon>
        <taxon>Chordata</taxon>
        <taxon>Craniata</taxon>
        <taxon>Vertebrata</taxon>
        <taxon>Euteleostomi</taxon>
        <taxon>Mammalia</taxon>
        <taxon>Eutheria</taxon>
        <taxon>Laurasiatheria</taxon>
        <taxon>Artiodactyla</taxon>
        <taxon>Tylopoda</taxon>
        <taxon>Camelidae</taxon>
        <taxon>Camelus</taxon>
    </lineage>
</organism>
<dbReference type="Pfam" id="PF05557">
    <property type="entry name" value="MAD"/>
    <property type="match status" value="1"/>
</dbReference>